<dbReference type="GO" id="GO:0003700">
    <property type="term" value="F:DNA-binding transcription factor activity"/>
    <property type="evidence" value="ECO:0007669"/>
    <property type="project" value="InterPro"/>
</dbReference>
<reference evidence="1" key="1">
    <citation type="submission" date="2018-07" db="EMBL/GenBank/DDBJ databases">
        <authorList>
            <person name="Somerville V."/>
        </authorList>
    </citation>
    <scope>NUCLEOTIDE SEQUENCE</scope>
    <source>
        <strain evidence="1">NWC_2_2</strain>
    </source>
</reference>
<reference evidence="2 3" key="2">
    <citation type="submission" date="2021-12" db="EMBL/GenBank/DDBJ databases">
        <title>Antimicrobial susceptibility of Lactobacillus delbrueckii subsp. lactis obtained from milk products and other habitats.</title>
        <authorList>
            <person name="Shani N."/>
        </authorList>
    </citation>
    <scope>NUCLEOTIDE SEQUENCE [LARGE SCALE GENOMIC DNA]</scope>
    <source>
        <strain evidence="2 3">FAM 21755</strain>
    </source>
</reference>
<organism evidence="1">
    <name type="scientific">Lactobacillus delbrueckii subsp. lactis</name>
    <dbReference type="NCBI Taxonomy" id="29397"/>
    <lineage>
        <taxon>Bacteria</taxon>
        <taxon>Bacillati</taxon>
        <taxon>Bacillota</taxon>
        <taxon>Bacilli</taxon>
        <taxon>Lactobacillales</taxon>
        <taxon>Lactobacillaceae</taxon>
        <taxon>Lactobacillus</taxon>
    </lineage>
</organism>
<proteinExistence type="predicted"/>
<gene>
    <name evidence="1" type="ORF">DQL93_02975</name>
    <name evidence="2" type="ORF">LOB85_07620</name>
</gene>
<dbReference type="GO" id="GO:0006352">
    <property type="term" value="P:DNA-templated transcription initiation"/>
    <property type="evidence" value="ECO:0007669"/>
    <property type="project" value="InterPro"/>
</dbReference>
<dbReference type="Gene3D" id="1.10.1740.10">
    <property type="match status" value="1"/>
</dbReference>
<dbReference type="OrthoDB" id="1767844at2"/>
<evidence type="ECO:0000313" key="2">
    <source>
        <dbReference type="EMBL" id="MCD5563969.1"/>
    </source>
</evidence>
<evidence type="ECO:0000313" key="1">
    <source>
        <dbReference type="EMBL" id="AZA15646.1"/>
    </source>
</evidence>
<dbReference type="SUPFAM" id="SSF88946">
    <property type="entry name" value="Sigma2 domain of RNA polymerase sigma factors"/>
    <property type="match status" value="1"/>
</dbReference>
<protein>
    <submittedName>
        <fullName evidence="1">Sigma-70 family RNA polymerase sigma factor</fullName>
    </submittedName>
</protein>
<dbReference type="EMBL" id="JAJNUY010000036">
    <property type="protein sequence ID" value="MCD5563969.1"/>
    <property type="molecule type" value="Genomic_DNA"/>
</dbReference>
<dbReference type="AlphaFoldDB" id="A0A1L3JN59"/>
<dbReference type="RefSeq" id="WP_016396767.1">
    <property type="nucleotide sequence ID" value="NZ_BJLK01000013.1"/>
</dbReference>
<dbReference type="InterPro" id="IPR013325">
    <property type="entry name" value="RNA_pol_sigma_r2"/>
</dbReference>
<dbReference type="EMBL" id="CP031023">
    <property type="protein sequence ID" value="AZA15646.1"/>
    <property type="molecule type" value="Genomic_DNA"/>
</dbReference>
<dbReference type="Proteomes" id="UP001200334">
    <property type="component" value="Unassembled WGS sequence"/>
</dbReference>
<evidence type="ECO:0000313" key="3">
    <source>
        <dbReference type="Proteomes" id="UP001200334"/>
    </source>
</evidence>
<sequence>MGLTKERERLLISRIQKDDDEQALKELYYSCLPVIGGTIKQYFVELYDSQDWEQEALILCYKTAKRFDLKQGKPFVGFYKVSLHNRAINLIRRGKRKKRLAASDQVYWEDVTPELEQASCLIASPPVPVLDWQDLVESLSMLELEELLLELGYKQAGEIMRQYQVNEMGLRRAKYRVKEKIKLKLRIGA</sequence>
<name>A0A1L3JN59_LACDL</name>
<accession>A0A1L3JN59</accession>